<gene>
    <name evidence="3" type="ORF">I9W82_000817</name>
</gene>
<dbReference type="AlphaFoldDB" id="A0A8H7ZKK4"/>
<evidence type="ECO:0000256" key="1">
    <source>
        <dbReference type="SAM" id="MobiDB-lite"/>
    </source>
</evidence>
<feature type="compositionally biased region" description="Basic and acidic residues" evidence="1">
    <location>
        <begin position="208"/>
        <end position="224"/>
    </location>
</feature>
<dbReference type="EMBL" id="JAEOAQ010000001">
    <property type="protein sequence ID" value="KAG5421725.1"/>
    <property type="molecule type" value="Genomic_DNA"/>
</dbReference>
<keyword evidence="2" id="KW-1133">Transmembrane helix</keyword>
<feature type="compositionally biased region" description="Polar residues" evidence="1">
    <location>
        <begin position="103"/>
        <end position="117"/>
    </location>
</feature>
<dbReference type="OrthoDB" id="10335624at2759"/>
<evidence type="ECO:0000313" key="4">
    <source>
        <dbReference type="Proteomes" id="UP000669133"/>
    </source>
</evidence>
<keyword evidence="2" id="KW-0812">Transmembrane</keyword>
<protein>
    <submittedName>
        <fullName evidence="3">Uncharacterized protein</fullName>
    </submittedName>
</protein>
<keyword evidence="2" id="KW-0472">Membrane</keyword>
<comment type="caution">
    <text evidence="3">The sequence shown here is derived from an EMBL/GenBank/DDBJ whole genome shotgun (WGS) entry which is preliminary data.</text>
</comment>
<organism evidence="3 4">
    <name type="scientific">Candida metapsilosis</name>
    <dbReference type="NCBI Taxonomy" id="273372"/>
    <lineage>
        <taxon>Eukaryota</taxon>
        <taxon>Fungi</taxon>
        <taxon>Dikarya</taxon>
        <taxon>Ascomycota</taxon>
        <taxon>Saccharomycotina</taxon>
        <taxon>Pichiomycetes</taxon>
        <taxon>Debaryomycetaceae</taxon>
        <taxon>Candida/Lodderomyces clade</taxon>
        <taxon>Candida</taxon>
    </lineage>
</organism>
<dbReference type="RefSeq" id="XP_067550841.1">
    <property type="nucleotide sequence ID" value="XM_067695222.1"/>
</dbReference>
<feature type="compositionally biased region" description="Low complexity" evidence="1">
    <location>
        <begin position="87"/>
        <end position="102"/>
    </location>
</feature>
<accession>A0A8H7ZKK4</accession>
<reference evidence="3 4" key="1">
    <citation type="submission" date="2020-12" db="EMBL/GenBank/DDBJ databases">
        <title>Effect of drift, selection, and recombination on the evolution of hybrid genomes in Candida yeast pathogens.</title>
        <authorList>
            <person name="Mixao V."/>
            <person name="Ksiezopolska E."/>
            <person name="Saus E."/>
            <person name="Boekhout T."/>
            <person name="Gacser A."/>
            <person name="Gabaldon T."/>
        </authorList>
    </citation>
    <scope>NUCLEOTIDE SEQUENCE [LARGE SCALE GENOMIC DNA]</scope>
    <source>
        <strain evidence="3 4">BP57</strain>
    </source>
</reference>
<sequence>MSSNSVETEFFVASAPEPSGIYELVKKLLSYNRTDRLQICFLVALFHHFWCFFMLCKSTTIWGHNSALKETNDIENSKEANGQNGHSDPNQSDSSQQSSPLSTVEQPQASTNVSRNYGPQLAAEPNALRVKVSRNTPLKSSQIDAIEPAIVPSKSHSVATPVVEGSPQEYFVDSILKEEEGRVPPHVTDDAQSEVQSNISRQQASNETSHHVIPVKDDRDHEDYSKKAISDLEKGSEGAMLRPADNIPEAEELISASNKNSVEKANKDTWSIKKFCKNIEDFYRGKPTNKKAKFGLAVLRLLVCAIRPLPYSVLLFLLCFIFLQATASFRSLRKKIV</sequence>
<evidence type="ECO:0000256" key="2">
    <source>
        <dbReference type="SAM" id="Phobius"/>
    </source>
</evidence>
<feature type="transmembrane region" description="Helical" evidence="2">
    <location>
        <begin position="309"/>
        <end position="329"/>
    </location>
</feature>
<keyword evidence="4" id="KW-1185">Reference proteome</keyword>
<feature type="region of interest" description="Disordered" evidence="1">
    <location>
        <begin position="77"/>
        <end position="128"/>
    </location>
</feature>
<dbReference type="Proteomes" id="UP000669133">
    <property type="component" value="Unassembled WGS sequence"/>
</dbReference>
<dbReference type="GeneID" id="93649446"/>
<proteinExistence type="predicted"/>
<name>A0A8H7ZKK4_9ASCO</name>
<feature type="compositionally biased region" description="Polar residues" evidence="1">
    <location>
        <begin position="193"/>
        <end position="207"/>
    </location>
</feature>
<feature type="region of interest" description="Disordered" evidence="1">
    <location>
        <begin position="184"/>
        <end position="224"/>
    </location>
</feature>
<evidence type="ECO:0000313" key="3">
    <source>
        <dbReference type="EMBL" id="KAG5421725.1"/>
    </source>
</evidence>